<evidence type="ECO:0000313" key="2">
    <source>
        <dbReference type="Proteomes" id="UP000018348"/>
    </source>
</evidence>
<dbReference type="Proteomes" id="UP000018348">
    <property type="component" value="Unassembled WGS sequence"/>
</dbReference>
<dbReference type="AlphaFoldDB" id="T2IEQ4"/>
<dbReference type="EMBL" id="CAQK01000446">
    <property type="protein sequence ID" value="CCQ51297.1"/>
    <property type="molecule type" value="Genomic_DNA"/>
</dbReference>
<sequence length="38" mass="4256">MYGKVSSQGLSLHDDYISLPQGLTTNLRLFVPTYLIIT</sequence>
<accession>T2IEQ4</accession>
<organism evidence="1 2">
    <name type="scientific">Crocosphaera watsonii WH 8502</name>
    <dbReference type="NCBI Taxonomy" id="423474"/>
    <lineage>
        <taxon>Bacteria</taxon>
        <taxon>Bacillati</taxon>
        <taxon>Cyanobacteriota</taxon>
        <taxon>Cyanophyceae</taxon>
        <taxon>Oscillatoriophycideae</taxon>
        <taxon>Chroococcales</taxon>
        <taxon>Aphanothecaceae</taxon>
        <taxon>Crocosphaera</taxon>
    </lineage>
</organism>
<name>T2IEQ4_CROWT</name>
<gene>
    <name evidence="1" type="ORF">CWATWH8502_4449</name>
</gene>
<proteinExistence type="predicted"/>
<evidence type="ECO:0000313" key="1">
    <source>
        <dbReference type="EMBL" id="CCQ51297.1"/>
    </source>
</evidence>
<comment type="caution">
    <text evidence="1">The sequence shown here is derived from an EMBL/GenBank/DDBJ whole genome shotgun (WGS) entry which is preliminary data.</text>
</comment>
<reference evidence="1 2" key="2">
    <citation type="submission" date="2013-09" db="EMBL/GenBank/DDBJ databases">
        <title>Whole genome comparison of six Crocosphaera watsonii strains with differing phenotypes.</title>
        <authorList>
            <person name="Bench S.R."/>
            <person name="Heller P."/>
            <person name="Frank I."/>
            <person name="Arciniega M."/>
            <person name="Shilova I.N."/>
            <person name="Zehr J.P."/>
        </authorList>
    </citation>
    <scope>NUCLEOTIDE SEQUENCE [LARGE SCALE GENOMIC DNA]</scope>
    <source>
        <strain evidence="1 2">WH 8502</strain>
    </source>
</reference>
<protein>
    <submittedName>
        <fullName evidence="1">Uncharacterized protein</fullName>
    </submittedName>
</protein>
<reference evidence="1 2" key="1">
    <citation type="submission" date="2013-01" db="EMBL/GenBank/DDBJ databases">
        <authorList>
            <person name="Bench S."/>
        </authorList>
    </citation>
    <scope>NUCLEOTIDE SEQUENCE [LARGE SCALE GENOMIC DNA]</scope>
    <source>
        <strain evidence="1 2">WH 8502</strain>
    </source>
</reference>